<evidence type="ECO:0000256" key="1">
    <source>
        <dbReference type="SAM" id="MobiDB-lite"/>
    </source>
</evidence>
<comment type="caution">
    <text evidence="3">The sequence shown here is derived from an EMBL/GenBank/DDBJ whole genome shotgun (WGS) entry which is preliminary data.</text>
</comment>
<feature type="transmembrane region" description="Helical" evidence="2">
    <location>
        <begin position="14"/>
        <end position="40"/>
    </location>
</feature>
<dbReference type="AlphaFoldDB" id="A0AAD7XIU5"/>
<dbReference type="EMBL" id="JAPEVG010000002">
    <property type="protein sequence ID" value="KAJ8502057.1"/>
    <property type="molecule type" value="Genomic_DNA"/>
</dbReference>
<feature type="compositionally biased region" description="Basic and acidic residues" evidence="1">
    <location>
        <begin position="323"/>
        <end position="332"/>
    </location>
</feature>
<keyword evidence="4" id="KW-1185">Reference proteome</keyword>
<proteinExistence type="predicted"/>
<feature type="transmembrane region" description="Helical" evidence="2">
    <location>
        <begin position="254"/>
        <end position="272"/>
    </location>
</feature>
<accession>A0AAD7XIU5</accession>
<gene>
    <name evidence="3" type="ORF">ONZ51_g139</name>
</gene>
<organism evidence="3 4">
    <name type="scientific">Trametes cubensis</name>
    <dbReference type="NCBI Taxonomy" id="1111947"/>
    <lineage>
        <taxon>Eukaryota</taxon>
        <taxon>Fungi</taxon>
        <taxon>Dikarya</taxon>
        <taxon>Basidiomycota</taxon>
        <taxon>Agaricomycotina</taxon>
        <taxon>Agaricomycetes</taxon>
        <taxon>Polyporales</taxon>
        <taxon>Polyporaceae</taxon>
        <taxon>Trametes</taxon>
    </lineage>
</organism>
<feature type="transmembrane region" description="Helical" evidence="2">
    <location>
        <begin position="219"/>
        <end position="242"/>
    </location>
</feature>
<protein>
    <submittedName>
        <fullName evidence="3">Uncharacterized protein</fullName>
    </submittedName>
</protein>
<dbReference type="Proteomes" id="UP001215151">
    <property type="component" value="Unassembled WGS sequence"/>
</dbReference>
<feature type="transmembrane region" description="Helical" evidence="2">
    <location>
        <begin position="107"/>
        <end position="125"/>
    </location>
</feature>
<evidence type="ECO:0000313" key="3">
    <source>
        <dbReference type="EMBL" id="KAJ8502057.1"/>
    </source>
</evidence>
<feature type="region of interest" description="Disordered" evidence="1">
    <location>
        <begin position="323"/>
        <end position="346"/>
    </location>
</feature>
<keyword evidence="2" id="KW-0812">Transmembrane</keyword>
<feature type="transmembrane region" description="Helical" evidence="2">
    <location>
        <begin position="172"/>
        <end position="198"/>
    </location>
</feature>
<name>A0AAD7XIU5_9APHY</name>
<feature type="transmembrane region" description="Helical" evidence="2">
    <location>
        <begin position="132"/>
        <end position="152"/>
    </location>
</feature>
<evidence type="ECO:0000313" key="4">
    <source>
        <dbReference type="Proteomes" id="UP001215151"/>
    </source>
</evidence>
<feature type="transmembrane region" description="Helical" evidence="2">
    <location>
        <begin position="52"/>
        <end position="71"/>
    </location>
</feature>
<keyword evidence="2" id="KW-1133">Transmembrane helix</keyword>
<keyword evidence="2" id="KW-0472">Membrane</keyword>
<reference evidence="3" key="1">
    <citation type="submission" date="2022-11" db="EMBL/GenBank/DDBJ databases">
        <title>Genome Sequence of Cubamyces cubensis.</title>
        <authorList>
            <person name="Buettner E."/>
        </authorList>
    </citation>
    <scope>NUCLEOTIDE SEQUENCE</scope>
    <source>
        <strain evidence="3">MPL-01</strain>
    </source>
</reference>
<evidence type="ECO:0000256" key="2">
    <source>
        <dbReference type="SAM" id="Phobius"/>
    </source>
</evidence>
<sequence length="346" mass="37830">MSDEEQFPLARAEIIALFMESMLFGAFTVLYAIAVWILLYREKVRGRSTTNRMLFGTSTVMWILAVAHLAIDVTRAVEGFVVWGKNPGGTDAFYSRISDPTEVAKNVLYITMTLVADSFVSYRLYVVWNRQWWILIVPTILLLATAVAGYGACVEIGLAKEGNAIFAENLQPWIRAFFSLSLTTNLLATFLIAARIMWSNRRVRKYRASGAAAGSHWEVIETMIQSAAIYSAALASLLGTYLAGSNAQYICVDILQPLIGIVFTLIIIRVGLGFTMNDTVSGGAHGVSDRAGAAQLQTIGGHSYPLQPVAINVSVSRTHDRASFEGYDRKEPPVGSDIESGKAPSE</sequence>